<feature type="region of interest" description="Disordered" evidence="13">
    <location>
        <begin position="970"/>
        <end position="993"/>
    </location>
</feature>
<comment type="similarity">
    <text evidence="3">Belongs to the ATG2 family.</text>
</comment>
<dbReference type="GO" id="GO:0000045">
    <property type="term" value="P:autophagosome assembly"/>
    <property type="evidence" value="ECO:0007669"/>
    <property type="project" value="TreeGrafter"/>
</dbReference>
<reference evidence="14 15" key="1">
    <citation type="submission" date="2019-01" db="EMBL/GenBank/DDBJ databases">
        <title>Draft Genome Sequencing of Zygosaccharomyces mellis Ca-7.</title>
        <authorList>
            <person name="Shiwa Y."/>
            <person name="Kanesaki Y."/>
            <person name="Ishige T."/>
            <person name="Mura K."/>
            <person name="Hori T."/>
            <person name="Tamura T."/>
        </authorList>
    </citation>
    <scope>NUCLEOTIDE SEQUENCE [LARGE SCALE GENOMIC DNA]</scope>
    <source>
        <strain evidence="14 15">Ca-7</strain>
    </source>
</reference>
<dbReference type="GO" id="GO:0034727">
    <property type="term" value="P:piecemeal microautophagy of the nucleus"/>
    <property type="evidence" value="ECO:0007669"/>
    <property type="project" value="TreeGrafter"/>
</dbReference>
<evidence type="ECO:0000256" key="4">
    <source>
        <dbReference type="ARBA" id="ARBA00018070"/>
    </source>
</evidence>
<dbReference type="GO" id="GO:0005789">
    <property type="term" value="C:endoplasmic reticulum membrane"/>
    <property type="evidence" value="ECO:0007669"/>
    <property type="project" value="UniProtKB-SubCell"/>
</dbReference>
<accession>A0A4C2ED70</accession>
<dbReference type="GO" id="GO:0061908">
    <property type="term" value="C:phagophore"/>
    <property type="evidence" value="ECO:0007669"/>
    <property type="project" value="TreeGrafter"/>
</dbReference>
<dbReference type="PANTHER" id="PTHR13190:SF1">
    <property type="entry name" value="AUTOPHAGY-RELATED 2, ISOFORM A"/>
    <property type="match status" value="1"/>
</dbReference>
<evidence type="ECO:0000313" key="15">
    <source>
        <dbReference type="Proteomes" id="UP000301737"/>
    </source>
</evidence>
<keyword evidence="9" id="KW-0472">Membrane</keyword>
<evidence type="ECO:0000256" key="10">
    <source>
        <dbReference type="ARBA" id="ARBA00024479"/>
    </source>
</evidence>
<keyword evidence="8" id="KW-0445">Lipid transport</keyword>
<comment type="caution">
    <text evidence="14">The sequence shown here is derived from an EMBL/GenBank/DDBJ whole genome shotgun (WGS) entry which is preliminary data.</text>
</comment>
<keyword evidence="15" id="KW-1185">Reference proteome</keyword>
<evidence type="ECO:0000256" key="12">
    <source>
        <dbReference type="ARBA" id="ARBA00024631"/>
    </source>
</evidence>
<evidence type="ECO:0000256" key="5">
    <source>
        <dbReference type="ARBA" id="ARBA00022448"/>
    </source>
</evidence>
<dbReference type="Pfam" id="PF13329">
    <property type="entry name" value="ATG2_CAD"/>
    <property type="match status" value="2"/>
</dbReference>
<comment type="catalytic activity">
    <reaction evidence="12">
        <text>a 1,2-diacyl-sn-glycero-3-phosphocholine(in) = a 1,2-diacyl-sn-glycero-3-phosphocholine(out)</text>
        <dbReference type="Rhea" id="RHEA:38571"/>
        <dbReference type="ChEBI" id="CHEBI:57643"/>
    </reaction>
</comment>
<evidence type="ECO:0000256" key="8">
    <source>
        <dbReference type="ARBA" id="ARBA00023055"/>
    </source>
</evidence>
<organism evidence="14 15">
    <name type="scientific">Zygosaccharomyces mellis</name>
    <dbReference type="NCBI Taxonomy" id="42258"/>
    <lineage>
        <taxon>Eukaryota</taxon>
        <taxon>Fungi</taxon>
        <taxon>Dikarya</taxon>
        <taxon>Ascomycota</taxon>
        <taxon>Saccharomycotina</taxon>
        <taxon>Saccharomycetes</taxon>
        <taxon>Saccharomycetales</taxon>
        <taxon>Saccharomycetaceae</taxon>
        <taxon>Zygosaccharomyces</taxon>
    </lineage>
</organism>
<comment type="catalytic activity">
    <reaction evidence="10">
        <text>a 1,2-diacyl-sn-glycero-3-phospho-L-serine(in) = a 1,2-diacyl-sn-glycero-3-phospho-L-serine(out)</text>
        <dbReference type="Rhea" id="RHEA:38663"/>
        <dbReference type="ChEBI" id="CHEBI:57262"/>
    </reaction>
</comment>
<dbReference type="OrthoDB" id="18982at2759"/>
<evidence type="ECO:0000256" key="11">
    <source>
        <dbReference type="ARBA" id="ARBA00024615"/>
    </source>
</evidence>
<dbReference type="GO" id="GO:0006869">
    <property type="term" value="P:lipid transport"/>
    <property type="evidence" value="ECO:0007669"/>
    <property type="project" value="UniProtKB-KW"/>
</dbReference>
<gene>
    <name evidence="14" type="primary">ATG2</name>
    <name evidence="14" type="ORF">ZYGM_001960</name>
</gene>
<name>A0A4C2ED70_9SACH</name>
<keyword evidence="5" id="KW-0813">Transport</keyword>
<comment type="catalytic activity">
    <reaction evidence="11">
        <text>a 1,2-diacyl-sn-glycero-3-phosphoethanolamine(in) = a 1,2-diacyl-sn-glycero-3-phosphoethanolamine(out)</text>
        <dbReference type="Rhea" id="RHEA:38895"/>
        <dbReference type="ChEBI" id="CHEBI:64612"/>
    </reaction>
</comment>
<evidence type="ECO:0000256" key="7">
    <source>
        <dbReference type="ARBA" id="ARBA00023006"/>
    </source>
</evidence>
<dbReference type="GO" id="GO:0043495">
    <property type="term" value="F:protein-membrane adaptor activity"/>
    <property type="evidence" value="ECO:0007669"/>
    <property type="project" value="TreeGrafter"/>
</dbReference>
<dbReference type="EMBL" id="BIMX01000029">
    <property type="protein sequence ID" value="GCF01277.1"/>
    <property type="molecule type" value="Genomic_DNA"/>
</dbReference>
<evidence type="ECO:0000256" key="6">
    <source>
        <dbReference type="ARBA" id="ARBA00022824"/>
    </source>
</evidence>
<proteinExistence type="inferred from homology"/>
<feature type="compositionally biased region" description="Low complexity" evidence="13">
    <location>
        <begin position="982"/>
        <end position="993"/>
    </location>
</feature>
<evidence type="ECO:0000256" key="2">
    <source>
        <dbReference type="ARBA" id="ARBA00004623"/>
    </source>
</evidence>
<dbReference type="PANTHER" id="PTHR13190">
    <property type="entry name" value="AUTOPHAGY-RELATED 2, ISOFORM A"/>
    <property type="match status" value="1"/>
</dbReference>
<dbReference type="GO" id="GO:0000422">
    <property type="term" value="P:autophagy of mitochondrion"/>
    <property type="evidence" value="ECO:0007669"/>
    <property type="project" value="TreeGrafter"/>
</dbReference>
<evidence type="ECO:0000256" key="9">
    <source>
        <dbReference type="ARBA" id="ARBA00023136"/>
    </source>
</evidence>
<keyword evidence="6" id="KW-0256">Endoplasmic reticulum</keyword>
<dbReference type="InterPro" id="IPR026849">
    <property type="entry name" value="ATG2"/>
</dbReference>
<keyword evidence="7" id="KW-0072">Autophagy</keyword>
<dbReference type="GO" id="GO:0032266">
    <property type="term" value="F:phosphatidylinositol-3-phosphate binding"/>
    <property type="evidence" value="ECO:0007669"/>
    <property type="project" value="TreeGrafter"/>
</dbReference>
<dbReference type="GO" id="GO:0034045">
    <property type="term" value="C:phagophore assembly site membrane"/>
    <property type="evidence" value="ECO:0007669"/>
    <property type="project" value="UniProtKB-SubCell"/>
</dbReference>
<evidence type="ECO:0000256" key="1">
    <source>
        <dbReference type="ARBA" id="ARBA00004406"/>
    </source>
</evidence>
<evidence type="ECO:0000256" key="3">
    <source>
        <dbReference type="ARBA" id="ARBA00009714"/>
    </source>
</evidence>
<protein>
    <recommendedName>
        <fullName evidence="4">Autophagy-related protein 2</fullName>
    </recommendedName>
</protein>
<evidence type="ECO:0000256" key="13">
    <source>
        <dbReference type="SAM" id="MobiDB-lite"/>
    </source>
</evidence>
<dbReference type="GO" id="GO:0061709">
    <property type="term" value="P:reticulophagy"/>
    <property type="evidence" value="ECO:0007669"/>
    <property type="project" value="TreeGrafter"/>
</dbReference>
<dbReference type="Proteomes" id="UP000301737">
    <property type="component" value="Unassembled WGS sequence"/>
</dbReference>
<feature type="compositionally biased region" description="Polar residues" evidence="13">
    <location>
        <begin position="971"/>
        <end position="981"/>
    </location>
</feature>
<feature type="region of interest" description="Disordered" evidence="13">
    <location>
        <begin position="119"/>
        <end position="143"/>
    </location>
</feature>
<sequence>MAFWLPQTIQKRLLFHVLKQVSIFSNVDLSHLHVSLGSSSQFSFDDLDLAVGEIKIPGLEVKSGKIGHLDLKLNVSGGVGINGKGLEFVVKSKASKEESTSTFSLAKSMHDLTNSIIQFTDSNQSGTNGNNGSTGTGTGEDIASEILNSPTTTSSSSSVSSREEVEAVPAVSTLENVRNRILNVALSKLMITLEDIRLKILCGNEEIIEVKLEKVLLDTVENNVRRIKFHNITVHRRKKVEDVPSSHKIEDTLFYSQVEPASLYMSALEIQEKGKDTTSNNTMGSEASDEQSEDGMELVFVNSVDISFEGLSSIDDLSLRDLLVDIDNVRISMDALLELDESILDLVTRIISKESSGKTPQPSTLSGYRRFQREQDILESIAFLAIKVNLVRIDFAQDFSLCFQTINLDSLGSKEYVITIDSFEFKGGGLNSSHTDTPIIRGLIKLNESRFSLLHDISISLTAQDFSELFAFSQRVSEFVSLLGSKIATAGSSKPKLPTQERRILTGTRSLTIALRMDGYEVLLKVEDVGSNTASNVFKTNSIKVLRKRGDSFDLLLNLLGVSAAISKSRIQLNFFDENLEESLLTSKTFCGIKEVILEDDFSTLKDLMRDLKELVPSLHVSDKMKNKERKNSYLKRSVRILHSSNIIYKNMAMASFALVIDSFNFKVKNFLRPCFGTLNGILSNIATAVTEEGNLILFSKHIFLERLFLKKPQVLLEPIMQRKSDKPILFLQCKSSGRMKITLCNVALYYYAKWLDLLKNSKQESQRTGNSEESTYVSHSWELKLLDSSIFLIPYRLSAALVVVIDRFTMSGKTRTIQSKGLLNNGTLLLIDDFSNVKQQENKERPSVVSYYVHQGFSAIGKLETISLNVQFCKDLVALVIKLHGLSLSLCADSAHTMIQLCIDLKLPMTFPDEQKYNYNNNELVDVFKDVDVEFFNSSHIKHENEEDVGGRDDLIVIENSFIDAGNTHDVGNSVDQSEPSDNTSNDSSSDFTNQTINFHEDYLDSTQKEDSVDVDGDTNDIEVILDLEVGKIALKLFDGYDWKYTRKSISHAIDQVDSEIKAAESGNQGEGRVESAVFDSIYVSANTADHVNLRKRVSEEVQGEQKSTTFSRKANLHPSRFYKALVLLEELKLSFSSYKVDNPSKEESDWSADLLNKCDISAQKFEVIDNVPSSTWNKFLTLSRHEQWPRDRPMFKVQLSTVRPTDFLMATELIVNLDIAPLRLHVDQDALDFLVKFGEFRDRRFELVDEYPDTIFFQKFNTNSVKLKLDYKPKKVDYAGLRSGHTSELMNFFILEGAKITLKGVVLYGVNGGPELMSNLKAVWAPDIASKQIPGVLEGFAPVKSIAALGSGAKALITVPISEYRQDRRFGKSLKNGCNVFLKTTTGHFVKIGVKLASGTQTLLENTEEIFGGSGIDGRIPHTNDQVVDMETLLQEDQLVGGSNPKIRGQSPAALVIDASKRDGGQPKIVSLYADQPLDLHKGLEEAYFSLEKHMHLVYDVVWKTKGEIKNTRAGTVAAAVTVAKVAPVAIIRPLIGATEAVVRALQGVSNQFDKDQINSINEKYKSHSRNIRWNSKEEKLGALQALEFGEKFGSTVYKSDLH</sequence>
<feature type="compositionally biased region" description="Low complexity" evidence="13">
    <location>
        <begin position="122"/>
        <end position="131"/>
    </location>
</feature>
<evidence type="ECO:0000313" key="14">
    <source>
        <dbReference type="EMBL" id="GCF01277.1"/>
    </source>
</evidence>
<comment type="subcellular location">
    <subcellularLocation>
        <location evidence="1">Endoplasmic reticulum membrane</location>
        <topology evidence="1">Peripheral membrane protein</topology>
    </subcellularLocation>
    <subcellularLocation>
        <location evidence="2">Preautophagosomal structure membrane</location>
        <topology evidence="2">Peripheral membrane protein</topology>
    </subcellularLocation>
</comment>
<dbReference type="GO" id="GO:0061723">
    <property type="term" value="P:glycophagy"/>
    <property type="evidence" value="ECO:0007669"/>
    <property type="project" value="TreeGrafter"/>
</dbReference>